<organism evidence="2 3">
    <name type="scientific">Sphingomonas kyeonggiensis</name>
    <dbReference type="NCBI Taxonomy" id="1268553"/>
    <lineage>
        <taxon>Bacteria</taxon>
        <taxon>Pseudomonadati</taxon>
        <taxon>Pseudomonadota</taxon>
        <taxon>Alphaproteobacteria</taxon>
        <taxon>Sphingomonadales</taxon>
        <taxon>Sphingomonadaceae</taxon>
        <taxon>Sphingomonas</taxon>
    </lineage>
</organism>
<dbReference type="Proteomes" id="UP000557392">
    <property type="component" value="Unassembled WGS sequence"/>
</dbReference>
<proteinExistence type="predicted"/>
<reference evidence="2 3" key="1">
    <citation type="submission" date="2020-08" db="EMBL/GenBank/DDBJ databases">
        <title>Genomic Encyclopedia of Type Strains, Phase IV (KMG-IV): sequencing the most valuable type-strain genomes for metagenomic binning, comparative biology and taxonomic classification.</title>
        <authorList>
            <person name="Goeker M."/>
        </authorList>
    </citation>
    <scope>NUCLEOTIDE SEQUENCE [LARGE SCALE GENOMIC DNA]</scope>
    <source>
        <strain evidence="2 3">DSM 101806</strain>
    </source>
</reference>
<accession>A0A7W6JRG0</accession>
<evidence type="ECO:0000256" key="1">
    <source>
        <dbReference type="SAM" id="SignalP"/>
    </source>
</evidence>
<protein>
    <submittedName>
        <fullName evidence="2">Uncharacterized protein</fullName>
    </submittedName>
</protein>
<feature type="signal peptide" evidence="1">
    <location>
        <begin position="1"/>
        <end position="22"/>
    </location>
</feature>
<evidence type="ECO:0000313" key="2">
    <source>
        <dbReference type="EMBL" id="MBB4098185.1"/>
    </source>
</evidence>
<gene>
    <name evidence="2" type="ORF">GGR46_001718</name>
</gene>
<name>A0A7W6JRG0_9SPHN</name>
<sequence length="207" mass="22284">MRTSILLTALAFTAFGTPNALAQGCQETLVTAPITGGVMKTLLRLHDGKPIAQTGRLEIGGGDSPFLLNIWFPEPNTATPWVHGYFYATKTAPVTLADSLRIIAPDGQHWDRRAYVLNLKSKTGRPGIAASFPLVTDEEPNRPLGRMLAAGGTFRLQRRRGEVVVAEGSLQVPTSAERIALHQKTLAEARGKLNSCPPNLIPPETAP</sequence>
<keyword evidence="1" id="KW-0732">Signal</keyword>
<dbReference type="AlphaFoldDB" id="A0A7W6JRG0"/>
<dbReference type="RefSeq" id="WP_183996421.1">
    <property type="nucleotide sequence ID" value="NZ_JACIEH010000001.1"/>
</dbReference>
<keyword evidence="3" id="KW-1185">Reference proteome</keyword>
<dbReference type="EMBL" id="JACIEH010000001">
    <property type="protein sequence ID" value="MBB4098185.1"/>
    <property type="molecule type" value="Genomic_DNA"/>
</dbReference>
<evidence type="ECO:0000313" key="3">
    <source>
        <dbReference type="Proteomes" id="UP000557392"/>
    </source>
</evidence>
<feature type="chain" id="PRO_5031348917" evidence="1">
    <location>
        <begin position="23"/>
        <end position="207"/>
    </location>
</feature>
<dbReference type="PROSITE" id="PS51257">
    <property type="entry name" value="PROKAR_LIPOPROTEIN"/>
    <property type="match status" value="1"/>
</dbReference>
<comment type="caution">
    <text evidence="2">The sequence shown here is derived from an EMBL/GenBank/DDBJ whole genome shotgun (WGS) entry which is preliminary data.</text>
</comment>